<proteinExistence type="predicted"/>
<keyword evidence="2" id="KW-1133">Transmembrane helix</keyword>
<dbReference type="EMBL" id="NBXA01000050">
    <property type="protein sequence ID" value="RFA06772.1"/>
    <property type="molecule type" value="Genomic_DNA"/>
</dbReference>
<evidence type="ECO:0000313" key="3">
    <source>
        <dbReference type="EMBL" id="RFA06772.1"/>
    </source>
</evidence>
<evidence type="ECO:0000313" key="4">
    <source>
        <dbReference type="Proteomes" id="UP000256709"/>
    </source>
</evidence>
<evidence type="ECO:0000256" key="1">
    <source>
        <dbReference type="SAM" id="MobiDB-lite"/>
    </source>
</evidence>
<feature type="region of interest" description="Disordered" evidence="1">
    <location>
        <begin position="92"/>
        <end position="114"/>
    </location>
</feature>
<reference evidence="3 4" key="1">
    <citation type="submission" date="2017-04" db="EMBL/GenBank/DDBJ databases">
        <title>Comparative genome analysis of Subtercola boreus.</title>
        <authorList>
            <person name="Cho Y.-J."/>
            <person name="Cho A."/>
            <person name="Kim O.-S."/>
            <person name="Lee J.-I."/>
        </authorList>
    </citation>
    <scope>NUCLEOTIDE SEQUENCE [LARGE SCALE GENOMIC DNA]</scope>
    <source>
        <strain evidence="3 4">P27444</strain>
    </source>
</reference>
<accession>A0A3E0VAA0</accession>
<feature type="transmembrane region" description="Helical" evidence="2">
    <location>
        <begin position="54"/>
        <end position="75"/>
    </location>
</feature>
<organism evidence="3 4">
    <name type="scientific">Subtercola boreus</name>
    <dbReference type="NCBI Taxonomy" id="120213"/>
    <lineage>
        <taxon>Bacteria</taxon>
        <taxon>Bacillati</taxon>
        <taxon>Actinomycetota</taxon>
        <taxon>Actinomycetes</taxon>
        <taxon>Micrococcales</taxon>
        <taxon>Microbacteriaceae</taxon>
        <taxon>Subtercola</taxon>
    </lineage>
</organism>
<comment type="caution">
    <text evidence="3">The sequence shown here is derived from an EMBL/GenBank/DDBJ whole genome shotgun (WGS) entry which is preliminary data.</text>
</comment>
<evidence type="ECO:0000256" key="2">
    <source>
        <dbReference type="SAM" id="Phobius"/>
    </source>
</evidence>
<keyword evidence="2" id="KW-0812">Transmembrane</keyword>
<sequence length="114" mass="11974">MLLLSVSLITTAVILQIQFGQVTDGGGLVCTTNAFSGVTASCMYPDGWTLSKTIQAFAPGAFTAGAIGILLVLMLRGINYSLAAHAAQNVPPMRQADNEGADDVDRFRRPSQSV</sequence>
<keyword evidence="2" id="KW-0472">Membrane</keyword>
<gene>
    <name evidence="3" type="ORF">B7R21_18535</name>
</gene>
<protein>
    <submittedName>
        <fullName evidence="3">Uncharacterized protein</fullName>
    </submittedName>
</protein>
<dbReference type="AlphaFoldDB" id="A0A3E0VAA0"/>
<name>A0A3E0VAA0_9MICO</name>
<dbReference type="Proteomes" id="UP000256709">
    <property type="component" value="Unassembled WGS sequence"/>
</dbReference>